<dbReference type="GO" id="GO:0008734">
    <property type="term" value="F:L-aspartate oxidase activity"/>
    <property type="evidence" value="ECO:0007669"/>
    <property type="project" value="UniProtKB-EC"/>
</dbReference>
<dbReference type="SUPFAM" id="SSF56425">
    <property type="entry name" value="Succinate dehydrogenase/fumarate reductase flavoprotein, catalytic domain"/>
    <property type="match status" value="1"/>
</dbReference>
<evidence type="ECO:0000256" key="1">
    <source>
        <dbReference type="ARBA" id="ARBA00001974"/>
    </source>
</evidence>
<dbReference type="AlphaFoldDB" id="A0A0J6S5R7"/>
<feature type="non-terminal residue" evidence="11">
    <location>
        <position position="286"/>
    </location>
</feature>
<evidence type="ECO:0000256" key="6">
    <source>
        <dbReference type="ARBA" id="ARBA00022642"/>
    </source>
</evidence>
<dbReference type="InterPro" id="IPR027477">
    <property type="entry name" value="Succ_DH/fumarate_Rdtase_cat_sf"/>
</dbReference>
<dbReference type="UniPathway" id="UPA00253">
    <property type="reaction ID" value="UER00326"/>
</dbReference>
<proteinExistence type="inferred from homology"/>
<comment type="pathway">
    <text evidence="2">Cofactor biosynthesis; NAD(+) biosynthesis; iminoaspartate from L-aspartate (oxidase route): step 1/1.</text>
</comment>
<dbReference type="Proteomes" id="UP000035955">
    <property type="component" value="Unassembled WGS sequence"/>
</dbReference>
<dbReference type="Pfam" id="PF00890">
    <property type="entry name" value="FAD_binding_2"/>
    <property type="match status" value="1"/>
</dbReference>
<comment type="caution">
    <text evidence="11">The sequence shown here is derived from an EMBL/GenBank/DDBJ whole genome shotgun (WGS) entry which is preliminary data.</text>
</comment>
<comment type="cofactor">
    <cofactor evidence="1">
        <name>FAD</name>
        <dbReference type="ChEBI" id="CHEBI:57692"/>
    </cofactor>
</comment>
<keyword evidence="6" id="KW-0662">Pyridine nucleotide biosynthesis</keyword>
<evidence type="ECO:0000256" key="5">
    <source>
        <dbReference type="ARBA" id="ARBA00022630"/>
    </source>
</evidence>
<evidence type="ECO:0000256" key="9">
    <source>
        <dbReference type="ARBA" id="ARBA00048305"/>
    </source>
</evidence>
<dbReference type="InterPro" id="IPR036188">
    <property type="entry name" value="FAD/NAD-bd_sf"/>
</dbReference>
<reference evidence="11 12" key="1">
    <citation type="submission" date="2015-03" db="EMBL/GenBank/DDBJ databases">
        <title>Genome sequencing of Methylobacterium variabile DSM 16961.</title>
        <authorList>
            <person name="Chaudhry V."/>
            <person name="Patil P.B."/>
        </authorList>
    </citation>
    <scope>NUCLEOTIDE SEQUENCE [LARGE SCALE GENOMIC DNA]</scope>
    <source>
        <strain evidence="11 12">DSM 16961</strain>
    </source>
</reference>
<accession>A0A0J6S5R7</accession>
<protein>
    <recommendedName>
        <fullName evidence="4">L-aspartate oxidase</fullName>
        <ecNumber evidence="4">1.4.3.16</ecNumber>
    </recommendedName>
</protein>
<keyword evidence="12" id="KW-1185">Reference proteome</keyword>
<comment type="catalytic activity">
    <reaction evidence="9">
        <text>L-aspartate + O2 = iminosuccinate + H2O2</text>
        <dbReference type="Rhea" id="RHEA:25876"/>
        <dbReference type="ChEBI" id="CHEBI:15379"/>
        <dbReference type="ChEBI" id="CHEBI:16240"/>
        <dbReference type="ChEBI" id="CHEBI:29991"/>
        <dbReference type="ChEBI" id="CHEBI:77875"/>
        <dbReference type="EC" id="1.4.3.16"/>
    </reaction>
    <physiologicalReaction direction="left-to-right" evidence="9">
        <dbReference type="Rhea" id="RHEA:25877"/>
    </physiologicalReaction>
</comment>
<dbReference type="GO" id="GO:0034628">
    <property type="term" value="P:'de novo' NAD+ biosynthetic process from L-aspartate"/>
    <property type="evidence" value="ECO:0007669"/>
    <property type="project" value="TreeGrafter"/>
</dbReference>
<evidence type="ECO:0000259" key="10">
    <source>
        <dbReference type="Pfam" id="PF00890"/>
    </source>
</evidence>
<evidence type="ECO:0000256" key="3">
    <source>
        <dbReference type="ARBA" id="ARBA00008562"/>
    </source>
</evidence>
<dbReference type="InterPro" id="IPR005288">
    <property type="entry name" value="NadB"/>
</dbReference>
<evidence type="ECO:0000313" key="12">
    <source>
        <dbReference type="Proteomes" id="UP000035955"/>
    </source>
</evidence>
<evidence type="ECO:0000256" key="2">
    <source>
        <dbReference type="ARBA" id="ARBA00004950"/>
    </source>
</evidence>
<keyword evidence="7" id="KW-0274">FAD</keyword>
<dbReference type="SUPFAM" id="SSF51905">
    <property type="entry name" value="FAD/NAD(P)-binding domain"/>
    <property type="match status" value="1"/>
</dbReference>
<dbReference type="InterPro" id="IPR003953">
    <property type="entry name" value="FAD-dep_OxRdtase_2_FAD-bd"/>
</dbReference>
<evidence type="ECO:0000256" key="4">
    <source>
        <dbReference type="ARBA" id="ARBA00012173"/>
    </source>
</evidence>
<sequence length="286" mass="28274">MRSDRVVQDRTIVVGAGVAGLATALRLAPLPVTLLTAAPLGEETATAWAQGGIAAAIGPDDAPALHAADTMAAGAGLSDEGVARRVAEAGPGLVDWLLGLGLAFDRTPDGALALGLEAAHTRRRIVKAGGDATGAAVLRTLARAAASCPSVTVVVGRATALLQDGEGRVTGLAARTERGIVALPARAVVLATGGLGGLYRSTTNPAGAVGSGLALAARAGAILRDVEFVQFHPTAIAVRTDGPLPLATEALRGEGAILVDSGGNRVMAGIAGAELAPRDVVARAIA</sequence>
<evidence type="ECO:0000313" key="11">
    <source>
        <dbReference type="EMBL" id="KMO29009.1"/>
    </source>
</evidence>
<dbReference type="RefSeq" id="WP_048448012.1">
    <property type="nucleotide sequence ID" value="NZ_LABY01000270.1"/>
</dbReference>
<evidence type="ECO:0000256" key="8">
    <source>
        <dbReference type="ARBA" id="ARBA00023002"/>
    </source>
</evidence>
<gene>
    <name evidence="11" type="ORF">VQ02_30555</name>
</gene>
<evidence type="ECO:0000256" key="7">
    <source>
        <dbReference type="ARBA" id="ARBA00022827"/>
    </source>
</evidence>
<keyword evidence="8" id="KW-0560">Oxidoreductase</keyword>
<organism evidence="11 12">
    <name type="scientific">Methylobacterium variabile</name>
    <dbReference type="NCBI Taxonomy" id="298794"/>
    <lineage>
        <taxon>Bacteria</taxon>
        <taxon>Pseudomonadati</taxon>
        <taxon>Pseudomonadota</taxon>
        <taxon>Alphaproteobacteria</taxon>
        <taxon>Hyphomicrobiales</taxon>
        <taxon>Methylobacteriaceae</taxon>
        <taxon>Methylobacterium</taxon>
    </lineage>
</organism>
<dbReference type="Gene3D" id="3.90.700.10">
    <property type="entry name" value="Succinate dehydrogenase/fumarate reductase flavoprotein, catalytic domain"/>
    <property type="match status" value="1"/>
</dbReference>
<dbReference type="EC" id="1.4.3.16" evidence="4"/>
<name>A0A0J6S5R7_9HYPH</name>
<dbReference type="PANTHER" id="PTHR42716:SF2">
    <property type="entry name" value="L-ASPARTATE OXIDASE, CHLOROPLASTIC"/>
    <property type="match status" value="1"/>
</dbReference>
<dbReference type="Gene3D" id="3.50.50.60">
    <property type="entry name" value="FAD/NAD(P)-binding domain"/>
    <property type="match status" value="1"/>
</dbReference>
<comment type="similarity">
    <text evidence="3">Belongs to the FAD-dependent oxidoreductase 2 family. NadB subfamily.</text>
</comment>
<feature type="domain" description="FAD-dependent oxidoreductase 2 FAD-binding" evidence="10">
    <location>
        <begin position="12"/>
        <end position="285"/>
    </location>
</feature>
<dbReference type="EMBL" id="LABY01000270">
    <property type="protein sequence ID" value="KMO29009.1"/>
    <property type="molecule type" value="Genomic_DNA"/>
</dbReference>
<keyword evidence="5" id="KW-0285">Flavoprotein</keyword>
<dbReference type="OrthoDB" id="9806724at2"/>
<dbReference type="PANTHER" id="PTHR42716">
    <property type="entry name" value="L-ASPARTATE OXIDASE"/>
    <property type="match status" value="1"/>
</dbReference>